<evidence type="ECO:0000313" key="1">
    <source>
        <dbReference type="EMBL" id="TEB10930.1"/>
    </source>
</evidence>
<dbReference type="EMBL" id="QPFP01000457">
    <property type="protein sequence ID" value="TEB10930.1"/>
    <property type="molecule type" value="Genomic_DNA"/>
</dbReference>
<gene>
    <name evidence="1" type="ORF">FA13DRAFT_1806194</name>
</gene>
<sequence length="306" mass="33652">MARVDLQTALWTYASGLSICGCTLVHRLDMIDDAAYPFLPTGSGGRLNALVELEEARSCLYPTGFVNNDRDTLAGITYQGDSEIATPSVHISPPHQPATELPLEPTGAGTRVDIDQGEAIGTWDDLGDVFGGNARCRNLQEITEAHLASYLDAVNRMGVWTLPHRQDLYSPLRVGIWLVNAARGTWYHIQYIFLPDTLQMLHYDVQKFAGSVDTRNFSGTRVVMFLRQPVPNTSDSLTMFSVAHPDSPFLKERALVTHIGPSPTHGEWRCSKDAGGHKTCTHVSSAQRALCGALEIEWIASTTEEK</sequence>
<proteinExistence type="predicted"/>
<evidence type="ECO:0000313" key="2">
    <source>
        <dbReference type="Proteomes" id="UP000298030"/>
    </source>
</evidence>
<dbReference type="AlphaFoldDB" id="A0A4Y7RQB4"/>
<keyword evidence="2" id="KW-1185">Reference proteome</keyword>
<comment type="caution">
    <text evidence="1">The sequence shown here is derived from an EMBL/GenBank/DDBJ whole genome shotgun (WGS) entry which is preliminary data.</text>
</comment>
<dbReference type="PROSITE" id="PS51257">
    <property type="entry name" value="PROKAR_LIPOPROTEIN"/>
    <property type="match status" value="1"/>
</dbReference>
<dbReference type="Proteomes" id="UP000298030">
    <property type="component" value="Unassembled WGS sequence"/>
</dbReference>
<reference evidence="1 2" key="1">
    <citation type="journal article" date="2019" name="Nat. Ecol. Evol.">
        <title>Megaphylogeny resolves global patterns of mushroom evolution.</title>
        <authorList>
            <person name="Varga T."/>
            <person name="Krizsan K."/>
            <person name="Foldi C."/>
            <person name="Dima B."/>
            <person name="Sanchez-Garcia M."/>
            <person name="Sanchez-Ramirez S."/>
            <person name="Szollosi G.J."/>
            <person name="Szarkandi J.G."/>
            <person name="Papp V."/>
            <person name="Albert L."/>
            <person name="Andreopoulos W."/>
            <person name="Angelini C."/>
            <person name="Antonin V."/>
            <person name="Barry K.W."/>
            <person name="Bougher N.L."/>
            <person name="Buchanan P."/>
            <person name="Buyck B."/>
            <person name="Bense V."/>
            <person name="Catcheside P."/>
            <person name="Chovatia M."/>
            <person name="Cooper J."/>
            <person name="Damon W."/>
            <person name="Desjardin D."/>
            <person name="Finy P."/>
            <person name="Geml J."/>
            <person name="Haridas S."/>
            <person name="Hughes K."/>
            <person name="Justo A."/>
            <person name="Karasinski D."/>
            <person name="Kautmanova I."/>
            <person name="Kiss B."/>
            <person name="Kocsube S."/>
            <person name="Kotiranta H."/>
            <person name="LaButti K.M."/>
            <person name="Lechner B.E."/>
            <person name="Liimatainen K."/>
            <person name="Lipzen A."/>
            <person name="Lukacs Z."/>
            <person name="Mihaltcheva S."/>
            <person name="Morgado L.N."/>
            <person name="Niskanen T."/>
            <person name="Noordeloos M.E."/>
            <person name="Ohm R.A."/>
            <person name="Ortiz-Santana B."/>
            <person name="Ovrebo C."/>
            <person name="Racz N."/>
            <person name="Riley R."/>
            <person name="Savchenko A."/>
            <person name="Shiryaev A."/>
            <person name="Soop K."/>
            <person name="Spirin V."/>
            <person name="Szebenyi C."/>
            <person name="Tomsovsky M."/>
            <person name="Tulloss R.E."/>
            <person name="Uehling J."/>
            <person name="Grigoriev I.V."/>
            <person name="Vagvolgyi C."/>
            <person name="Papp T."/>
            <person name="Martin F.M."/>
            <person name="Miettinen O."/>
            <person name="Hibbett D.S."/>
            <person name="Nagy L.G."/>
        </authorList>
    </citation>
    <scope>NUCLEOTIDE SEQUENCE [LARGE SCALE GENOMIC DNA]</scope>
    <source>
        <strain evidence="1 2">FP101781</strain>
    </source>
</reference>
<accession>A0A4Y7RQB4</accession>
<protein>
    <submittedName>
        <fullName evidence="1">Uncharacterized protein</fullName>
    </submittedName>
</protein>
<organism evidence="1 2">
    <name type="scientific">Coprinellus micaceus</name>
    <name type="common">Glistening ink-cap mushroom</name>
    <name type="synonym">Coprinus micaceus</name>
    <dbReference type="NCBI Taxonomy" id="71717"/>
    <lineage>
        <taxon>Eukaryota</taxon>
        <taxon>Fungi</taxon>
        <taxon>Dikarya</taxon>
        <taxon>Basidiomycota</taxon>
        <taxon>Agaricomycotina</taxon>
        <taxon>Agaricomycetes</taxon>
        <taxon>Agaricomycetidae</taxon>
        <taxon>Agaricales</taxon>
        <taxon>Agaricineae</taxon>
        <taxon>Psathyrellaceae</taxon>
        <taxon>Coprinellus</taxon>
    </lineage>
</organism>
<name>A0A4Y7RQB4_COPMI</name>